<sequence length="137" mass="16209">MTFEEKKYYNDLKPYKLKMPFGDFYLCDGFVVSELKEGVHFDWERIKTVMDRVIEYYGKNTKWGYISHRVNPYSTNPQTWELVDQTYNSVISSGAIVYYNKMTSINAALEKHFAPVNIKRFDSLEAAIDWTLFEKNS</sequence>
<organism evidence="1 2">
    <name type="scientific">Tamlana crocina</name>
    <dbReference type="NCBI Taxonomy" id="393006"/>
    <lineage>
        <taxon>Bacteria</taxon>
        <taxon>Pseudomonadati</taxon>
        <taxon>Bacteroidota</taxon>
        <taxon>Flavobacteriia</taxon>
        <taxon>Flavobacteriales</taxon>
        <taxon>Flavobacteriaceae</taxon>
        <taxon>Tamlana</taxon>
    </lineage>
</organism>
<dbReference type="EMBL" id="JAAVJS010000025">
    <property type="protein sequence ID" value="NJX16668.1"/>
    <property type="molecule type" value="Genomic_DNA"/>
</dbReference>
<dbReference type="Proteomes" id="UP000760545">
    <property type="component" value="Unassembled WGS sequence"/>
</dbReference>
<keyword evidence="2" id="KW-1185">Reference proteome</keyword>
<protein>
    <recommendedName>
        <fullName evidence="3">STAS/SEC14 domain-containing protein</fullName>
    </recommendedName>
</protein>
<comment type="caution">
    <text evidence="1">The sequence shown here is derived from an EMBL/GenBank/DDBJ whole genome shotgun (WGS) entry which is preliminary data.</text>
</comment>
<evidence type="ECO:0000313" key="2">
    <source>
        <dbReference type="Proteomes" id="UP000760545"/>
    </source>
</evidence>
<reference evidence="1 2" key="1">
    <citation type="submission" date="2020-03" db="EMBL/GenBank/DDBJ databases">
        <title>Tamlana sp. nov, isolated from XXX.</title>
        <authorList>
            <person name="Cao W.R."/>
        </authorList>
    </citation>
    <scope>NUCLEOTIDE SEQUENCE [LARGE SCALE GENOMIC DNA]</scope>
    <source>
        <strain evidence="1 2">HST1-43</strain>
    </source>
</reference>
<accession>A0ABX1DI27</accession>
<gene>
    <name evidence="1" type="ORF">HC176_14340</name>
</gene>
<evidence type="ECO:0008006" key="3">
    <source>
        <dbReference type="Google" id="ProtNLM"/>
    </source>
</evidence>
<dbReference type="RefSeq" id="WP_167919454.1">
    <property type="nucleotide sequence ID" value="NZ_JAAVJS010000025.1"/>
</dbReference>
<evidence type="ECO:0000313" key="1">
    <source>
        <dbReference type="EMBL" id="NJX16668.1"/>
    </source>
</evidence>
<proteinExistence type="predicted"/>
<name>A0ABX1DI27_9FLAO</name>